<evidence type="ECO:0000256" key="5">
    <source>
        <dbReference type="ARBA" id="ARBA00023136"/>
    </source>
</evidence>
<evidence type="ECO:0000259" key="7">
    <source>
        <dbReference type="PROSITE" id="PS50253"/>
    </source>
</evidence>
<dbReference type="SUPFAM" id="SSF81452">
    <property type="entry name" value="Cytochrome c oxidase subunit III-like"/>
    <property type="match status" value="1"/>
</dbReference>
<feature type="domain" description="Heme-copper oxidase subunit III family profile" evidence="7">
    <location>
        <begin position="1"/>
        <end position="134"/>
    </location>
</feature>
<gene>
    <name evidence="8" type="ORF">METZ01_LOCUS291809</name>
</gene>
<name>A0A382LT83_9ZZZZ</name>
<dbReference type="InterPro" id="IPR035973">
    <property type="entry name" value="Cyt_c_oxidase_su3-like_sf"/>
</dbReference>
<evidence type="ECO:0000256" key="3">
    <source>
        <dbReference type="ARBA" id="ARBA00022692"/>
    </source>
</evidence>
<dbReference type="Pfam" id="PF00510">
    <property type="entry name" value="COX3"/>
    <property type="match status" value="1"/>
</dbReference>
<evidence type="ECO:0000256" key="1">
    <source>
        <dbReference type="ARBA" id="ARBA00004141"/>
    </source>
</evidence>
<feature type="transmembrane region" description="Helical" evidence="6">
    <location>
        <begin position="33"/>
        <end position="51"/>
    </location>
</feature>
<sequence>MLWLNTVILIGSSMALQWAAVSSRREQSDGIRFGLYLGGGCALVFLVGQWLAWQQLSGLGYFIDSNPSNAFFYTLTALHGLHLLGGLVAWVRALVRVRQGVEMTRLRMTLELCAIYWHFLLLVWLVLFGLLLVS</sequence>
<reference evidence="8" key="1">
    <citation type="submission" date="2018-05" db="EMBL/GenBank/DDBJ databases">
        <authorList>
            <person name="Lanie J.A."/>
            <person name="Ng W.-L."/>
            <person name="Kazmierczak K.M."/>
            <person name="Andrzejewski T.M."/>
            <person name="Davidsen T.M."/>
            <person name="Wayne K.J."/>
            <person name="Tettelin H."/>
            <person name="Glass J.I."/>
            <person name="Rusch D."/>
            <person name="Podicherti R."/>
            <person name="Tsui H.-C.T."/>
            <person name="Winkler M.E."/>
        </authorList>
    </citation>
    <scope>NUCLEOTIDE SEQUENCE</scope>
</reference>
<dbReference type="InterPro" id="IPR013833">
    <property type="entry name" value="Cyt_c_oxidase_su3_a-hlx"/>
</dbReference>
<dbReference type="GO" id="GO:0004129">
    <property type="term" value="F:cytochrome-c oxidase activity"/>
    <property type="evidence" value="ECO:0007669"/>
    <property type="project" value="InterPro"/>
</dbReference>
<dbReference type="Gene3D" id="1.20.120.80">
    <property type="entry name" value="Cytochrome c oxidase, subunit III, four-helix bundle"/>
    <property type="match status" value="1"/>
</dbReference>
<feature type="transmembrane region" description="Helical" evidence="6">
    <location>
        <begin position="112"/>
        <end position="133"/>
    </location>
</feature>
<dbReference type="InterPro" id="IPR000298">
    <property type="entry name" value="Cyt_c_oxidase-like_su3"/>
</dbReference>
<protein>
    <recommendedName>
        <fullName evidence="7">Heme-copper oxidase subunit III family profile domain-containing protein</fullName>
    </recommendedName>
</protein>
<keyword evidence="3 6" id="KW-0812">Transmembrane</keyword>
<dbReference type="PANTHER" id="PTHR11403">
    <property type="entry name" value="CYTOCHROME C OXIDASE SUBUNIT III"/>
    <property type="match status" value="1"/>
</dbReference>
<evidence type="ECO:0000256" key="6">
    <source>
        <dbReference type="SAM" id="Phobius"/>
    </source>
</evidence>
<keyword evidence="5 6" id="KW-0472">Membrane</keyword>
<dbReference type="AlphaFoldDB" id="A0A382LT83"/>
<evidence type="ECO:0000256" key="4">
    <source>
        <dbReference type="ARBA" id="ARBA00022989"/>
    </source>
</evidence>
<organism evidence="8">
    <name type="scientific">marine metagenome</name>
    <dbReference type="NCBI Taxonomy" id="408172"/>
    <lineage>
        <taxon>unclassified sequences</taxon>
        <taxon>metagenomes</taxon>
        <taxon>ecological metagenomes</taxon>
    </lineage>
</organism>
<feature type="transmembrane region" description="Helical" evidence="6">
    <location>
        <begin position="71"/>
        <end position="91"/>
    </location>
</feature>
<comment type="similarity">
    <text evidence="2">Belongs to the cytochrome c oxidase subunit 3 family.</text>
</comment>
<proteinExistence type="inferred from homology"/>
<dbReference type="GO" id="GO:0016020">
    <property type="term" value="C:membrane"/>
    <property type="evidence" value="ECO:0007669"/>
    <property type="project" value="UniProtKB-SubCell"/>
</dbReference>
<dbReference type="GO" id="GO:0019646">
    <property type="term" value="P:aerobic electron transport chain"/>
    <property type="evidence" value="ECO:0007669"/>
    <property type="project" value="InterPro"/>
</dbReference>
<comment type="subcellular location">
    <subcellularLocation>
        <location evidence="1">Membrane</location>
        <topology evidence="1">Multi-pass membrane protein</topology>
    </subcellularLocation>
</comment>
<dbReference type="InterPro" id="IPR024791">
    <property type="entry name" value="Cyt_c/ubiquinol_Oxase_su3"/>
</dbReference>
<keyword evidence="4 6" id="KW-1133">Transmembrane helix</keyword>
<dbReference type="PANTHER" id="PTHR11403:SF10">
    <property type="entry name" value="CYTOCHROME C OXIDASE"/>
    <property type="match status" value="1"/>
</dbReference>
<accession>A0A382LT83</accession>
<evidence type="ECO:0000256" key="2">
    <source>
        <dbReference type="ARBA" id="ARBA00010581"/>
    </source>
</evidence>
<evidence type="ECO:0000313" key="8">
    <source>
        <dbReference type="EMBL" id="SVC38955.1"/>
    </source>
</evidence>
<dbReference type="PROSITE" id="PS50253">
    <property type="entry name" value="COX3"/>
    <property type="match status" value="1"/>
</dbReference>
<dbReference type="EMBL" id="UINC01088591">
    <property type="protein sequence ID" value="SVC38955.1"/>
    <property type="molecule type" value="Genomic_DNA"/>
</dbReference>